<dbReference type="PANTHER" id="PTHR21193">
    <property type="entry name" value="OXIDOREDUCTASE-LIKE DOMAIN-CONTAINING PROTEIN 1"/>
    <property type="match status" value="1"/>
</dbReference>
<keyword evidence="5" id="KW-1185">Reference proteome</keyword>
<sequence length="250" mass="27481">MSVPRLSRSLARLPLLDAAHVSCSRYSVTIRSLATEVPSSALDDSPSSSTSRTPAVDQRKLTHLKRRTRGGQNLTKRFKRLERAVRGKASYGRDIQELERSSAVPDPAPYTEEESTQQASSRTDTGAGTNTRRIFRGFFVPEPPKPPADDECCMSGCAVCVYDLYDEARQDYIQAIDTLRAELSKQGVEKSEWPADIRGDVRDSDPTPAPRSSASVTLSAFEQLELALKAKRERDTSRSSTNVAQVGSEG</sequence>
<feature type="region of interest" description="Disordered" evidence="1">
    <location>
        <begin position="229"/>
        <end position="250"/>
    </location>
</feature>
<feature type="compositionally biased region" description="Polar residues" evidence="1">
    <location>
        <begin position="238"/>
        <end position="250"/>
    </location>
</feature>
<dbReference type="Proteomes" id="UP000292082">
    <property type="component" value="Unassembled WGS sequence"/>
</dbReference>
<dbReference type="InterPro" id="IPR019180">
    <property type="entry name" value="Oxidoreductase-like_N"/>
</dbReference>
<dbReference type="InterPro" id="IPR039251">
    <property type="entry name" value="OXLD1"/>
</dbReference>
<organism evidence="3">
    <name type="scientific">Dichomitus squalens</name>
    <dbReference type="NCBI Taxonomy" id="114155"/>
    <lineage>
        <taxon>Eukaryota</taxon>
        <taxon>Fungi</taxon>
        <taxon>Dikarya</taxon>
        <taxon>Basidiomycota</taxon>
        <taxon>Agaricomycotina</taxon>
        <taxon>Agaricomycetes</taxon>
        <taxon>Polyporales</taxon>
        <taxon>Polyporaceae</taxon>
        <taxon>Dichomitus</taxon>
    </lineage>
</organism>
<feature type="domain" description="Oxidoreductase-like" evidence="2">
    <location>
        <begin position="135"/>
        <end position="179"/>
    </location>
</feature>
<reference evidence="3 5" key="1">
    <citation type="submission" date="2019-01" db="EMBL/GenBank/DDBJ databases">
        <title>Draft genome sequences of three monokaryotic isolates of the white-rot basidiomycete fungus Dichomitus squalens.</title>
        <authorList>
            <consortium name="DOE Joint Genome Institute"/>
            <person name="Lopez S.C."/>
            <person name="Andreopoulos B."/>
            <person name="Pangilinan J."/>
            <person name="Lipzen A."/>
            <person name="Riley R."/>
            <person name="Ahrendt S."/>
            <person name="Ng V."/>
            <person name="Barry K."/>
            <person name="Daum C."/>
            <person name="Grigoriev I.V."/>
            <person name="Hilden K.S."/>
            <person name="Makela M.R."/>
            <person name="de Vries R.P."/>
        </authorList>
    </citation>
    <scope>NUCLEOTIDE SEQUENCE [LARGE SCALE GENOMIC DNA]</scope>
    <source>
        <strain evidence="4 5">CBS 464.89</strain>
        <strain evidence="3">OM18370.1</strain>
    </source>
</reference>
<protein>
    <recommendedName>
        <fullName evidence="2">Oxidoreductase-like domain-containing protein</fullName>
    </recommendedName>
</protein>
<dbReference type="GO" id="GO:0005739">
    <property type="term" value="C:mitochondrion"/>
    <property type="evidence" value="ECO:0007669"/>
    <property type="project" value="TreeGrafter"/>
</dbReference>
<dbReference type="EMBL" id="ML143399">
    <property type="protein sequence ID" value="TBU31369.1"/>
    <property type="molecule type" value="Genomic_DNA"/>
</dbReference>
<dbReference type="Proteomes" id="UP000292957">
    <property type="component" value="Unassembled WGS sequence"/>
</dbReference>
<evidence type="ECO:0000313" key="3">
    <source>
        <dbReference type="EMBL" id="TBU31369.1"/>
    </source>
</evidence>
<feature type="region of interest" description="Disordered" evidence="1">
    <location>
        <begin position="92"/>
        <end position="128"/>
    </location>
</feature>
<evidence type="ECO:0000313" key="5">
    <source>
        <dbReference type="Proteomes" id="UP000292082"/>
    </source>
</evidence>
<dbReference type="PANTHER" id="PTHR21193:SF3">
    <property type="entry name" value="OXIDOREDUCTASE-LIKE DOMAIN-CONTAINING PROTEIN 1"/>
    <property type="match status" value="1"/>
</dbReference>
<evidence type="ECO:0000256" key="1">
    <source>
        <dbReference type="SAM" id="MobiDB-lite"/>
    </source>
</evidence>
<dbReference type="STRING" id="114155.A0A4Q9MU34"/>
<feature type="region of interest" description="Disordered" evidence="1">
    <location>
        <begin position="38"/>
        <end position="59"/>
    </location>
</feature>
<name>A0A4Q9MU34_9APHY</name>
<feature type="compositionally biased region" description="Polar residues" evidence="1">
    <location>
        <begin position="116"/>
        <end position="128"/>
    </location>
</feature>
<dbReference type="Pfam" id="PF09791">
    <property type="entry name" value="Oxidored-like"/>
    <property type="match status" value="1"/>
</dbReference>
<proteinExistence type="predicted"/>
<evidence type="ECO:0000313" key="4">
    <source>
        <dbReference type="EMBL" id="TBU61112.1"/>
    </source>
</evidence>
<accession>A0A4Q9MU34</accession>
<dbReference type="EMBL" id="ML145100">
    <property type="protein sequence ID" value="TBU61112.1"/>
    <property type="molecule type" value="Genomic_DNA"/>
</dbReference>
<gene>
    <name evidence="4" type="ORF">BD310DRAFT_946848</name>
    <name evidence="3" type="ORF">BD311DRAFT_656785</name>
</gene>
<dbReference type="OrthoDB" id="10064411at2759"/>
<dbReference type="AlphaFoldDB" id="A0A4Q9MU34"/>
<feature type="compositionally biased region" description="Basic and acidic residues" evidence="1">
    <location>
        <begin position="184"/>
        <end position="205"/>
    </location>
</feature>
<feature type="region of interest" description="Disordered" evidence="1">
    <location>
        <begin position="184"/>
        <end position="216"/>
    </location>
</feature>
<feature type="compositionally biased region" description="Low complexity" evidence="1">
    <location>
        <begin position="39"/>
        <end position="55"/>
    </location>
</feature>
<evidence type="ECO:0000259" key="2">
    <source>
        <dbReference type="Pfam" id="PF09791"/>
    </source>
</evidence>